<name>A0A9P5XE90_9AGAR</name>
<sequence length="208" mass="22756">MTASSAWHGIWLTRRSPEWKIESGHTYPPPKAVEASGFMAGNPRGESGNPCQMGKEWSPEWPVRHRVEVAMQKRIWKPGTTLFMPTQTGPLNYNLLQMISSMYNLRRKKATYQHPPVQDKLIAEAPAKTLSVFGSDGSSALASPRAVIRSFHDTSIPFVMVQPKNVPSASLGPGPVLVWHSGSAAAAAYAVCIVTSCREFGAAWGPRK</sequence>
<dbReference type="EMBL" id="MU151132">
    <property type="protein sequence ID" value="KAF9449398.1"/>
    <property type="molecule type" value="Genomic_DNA"/>
</dbReference>
<proteinExistence type="predicted"/>
<dbReference type="AlphaFoldDB" id="A0A9P5XE90"/>
<evidence type="ECO:0000313" key="1">
    <source>
        <dbReference type="EMBL" id="KAF9449398.1"/>
    </source>
</evidence>
<comment type="caution">
    <text evidence="1">The sequence shown here is derived from an EMBL/GenBank/DDBJ whole genome shotgun (WGS) entry which is preliminary data.</text>
</comment>
<keyword evidence="2" id="KW-1185">Reference proteome</keyword>
<accession>A0A9P5XE90</accession>
<reference evidence="1" key="1">
    <citation type="submission" date="2020-11" db="EMBL/GenBank/DDBJ databases">
        <authorList>
            <consortium name="DOE Joint Genome Institute"/>
            <person name="Ahrendt S."/>
            <person name="Riley R."/>
            <person name="Andreopoulos W."/>
            <person name="Labutti K."/>
            <person name="Pangilinan J."/>
            <person name="Ruiz-Duenas F.J."/>
            <person name="Barrasa J.M."/>
            <person name="Sanchez-Garcia M."/>
            <person name="Camarero S."/>
            <person name="Miyauchi S."/>
            <person name="Serrano A."/>
            <person name="Linde D."/>
            <person name="Babiker R."/>
            <person name="Drula E."/>
            <person name="Ayuso-Fernandez I."/>
            <person name="Pacheco R."/>
            <person name="Padilla G."/>
            <person name="Ferreira P."/>
            <person name="Barriuso J."/>
            <person name="Kellner H."/>
            <person name="Castanera R."/>
            <person name="Alfaro M."/>
            <person name="Ramirez L."/>
            <person name="Pisabarro A.G."/>
            <person name="Kuo A."/>
            <person name="Tritt A."/>
            <person name="Lipzen A."/>
            <person name="He G."/>
            <person name="Yan M."/>
            <person name="Ng V."/>
            <person name="Cullen D."/>
            <person name="Martin F."/>
            <person name="Rosso M.-N."/>
            <person name="Henrissat B."/>
            <person name="Hibbett D."/>
            <person name="Martinez A.T."/>
            <person name="Grigoriev I.V."/>
        </authorList>
    </citation>
    <scope>NUCLEOTIDE SEQUENCE</scope>
    <source>
        <strain evidence="1">MF-IS2</strain>
    </source>
</reference>
<organism evidence="1 2">
    <name type="scientific">Macrolepiota fuliginosa MF-IS2</name>
    <dbReference type="NCBI Taxonomy" id="1400762"/>
    <lineage>
        <taxon>Eukaryota</taxon>
        <taxon>Fungi</taxon>
        <taxon>Dikarya</taxon>
        <taxon>Basidiomycota</taxon>
        <taxon>Agaricomycotina</taxon>
        <taxon>Agaricomycetes</taxon>
        <taxon>Agaricomycetidae</taxon>
        <taxon>Agaricales</taxon>
        <taxon>Agaricineae</taxon>
        <taxon>Agaricaceae</taxon>
        <taxon>Macrolepiota</taxon>
    </lineage>
</organism>
<protein>
    <submittedName>
        <fullName evidence="1">Uncharacterized protein</fullName>
    </submittedName>
</protein>
<gene>
    <name evidence="1" type="ORF">P691DRAFT_791189</name>
</gene>
<evidence type="ECO:0000313" key="2">
    <source>
        <dbReference type="Proteomes" id="UP000807342"/>
    </source>
</evidence>
<dbReference type="Proteomes" id="UP000807342">
    <property type="component" value="Unassembled WGS sequence"/>
</dbReference>